<dbReference type="Pfam" id="PF03724">
    <property type="entry name" value="META"/>
    <property type="match status" value="2"/>
</dbReference>
<dbReference type="Gene3D" id="2.40.128.270">
    <property type="match status" value="1"/>
</dbReference>
<name>A0A927M7S3_9ACTN</name>
<feature type="domain" description="DUF306" evidence="1">
    <location>
        <begin position="141"/>
        <end position="246"/>
    </location>
</feature>
<dbReference type="EMBL" id="JADBEB010000001">
    <property type="protein sequence ID" value="MBE1489562.1"/>
    <property type="molecule type" value="Genomic_DNA"/>
</dbReference>
<proteinExistence type="predicted"/>
<dbReference type="Proteomes" id="UP000649753">
    <property type="component" value="Unassembled WGS sequence"/>
</dbReference>
<dbReference type="PANTHER" id="PTHR35535:SF2">
    <property type="entry name" value="DUF306 DOMAIN-CONTAINING PROTEIN"/>
    <property type="match status" value="1"/>
</dbReference>
<organism evidence="2 3">
    <name type="scientific">Plantactinospora soyae</name>
    <dbReference type="NCBI Taxonomy" id="1544732"/>
    <lineage>
        <taxon>Bacteria</taxon>
        <taxon>Bacillati</taxon>
        <taxon>Actinomycetota</taxon>
        <taxon>Actinomycetes</taxon>
        <taxon>Micromonosporales</taxon>
        <taxon>Micromonosporaceae</taxon>
        <taxon>Plantactinospora</taxon>
    </lineage>
</organism>
<keyword evidence="3" id="KW-1185">Reference proteome</keyword>
<comment type="caution">
    <text evidence="2">The sequence shown here is derived from an EMBL/GenBank/DDBJ whole genome shotgun (WGS) entry which is preliminary data.</text>
</comment>
<keyword evidence="2" id="KW-0346">Stress response</keyword>
<feature type="domain" description="DUF306" evidence="1">
    <location>
        <begin position="45"/>
        <end position="126"/>
    </location>
</feature>
<accession>A0A927M7S3</accession>
<dbReference type="AlphaFoldDB" id="A0A927M7S3"/>
<evidence type="ECO:0000259" key="1">
    <source>
        <dbReference type="Pfam" id="PF03724"/>
    </source>
</evidence>
<sequence>MNTLTSIFVMGVVAAGTAAVVPGAADCLEDRAFESVAVTQDGQPRPLLPGTVIRLRIAGGGLHAHAGGNLIAAQVSVEGTHLVVTDLHTADASYGAEQRAQDSWLAEFLGAGPAWTRHDDELLLRVDGTEIRMAGRPESDRPLTETYWLLESSSQPGSTPVPARVPAHLVFQDDELYGTLSCNWLSGRAVVADSTVAVDGLGTTKRACQQEDIMLEIAIFGVLRGEVAFDLDGDRLDLTGPDGRRLHLRAPF</sequence>
<evidence type="ECO:0000313" key="3">
    <source>
        <dbReference type="Proteomes" id="UP000649753"/>
    </source>
</evidence>
<reference evidence="2" key="1">
    <citation type="submission" date="2020-10" db="EMBL/GenBank/DDBJ databases">
        <title>Sequencing the genomes of 1000 actinobacteria strains.</title>
        <authorList>
            <person name="Klenk H.-P."/>
        </authorList>
    </citation>
    <scope>NUCLEOTIDE SEQUENCE</scope>
    <source>
        <strain evidence="2">DSM 46832</strain>
    </source>
</reference>
<protein>
    <submittedName>
        <fullName evidence="2">Heat shock protein HslJ</fullName>
    </submittedName>
</protein>
<dbReference type="PANTHER" id="PTHR35535">
    <property type="entry name" value="HEAT SHOCK PROTEIN HSLJ"/>
    <property type="match status" value="1"/>
</dbReference>
<dbReference type="InterPro" id="IPR005184">
    <property type="entry name" value="DUF306_Meta_HslJ"/>
</dbReference>
<dbReference type="InterPro" id="IPR038670">
    <property type="entry name" value="HslJ-like_sf"/>
</dbReference>
<dbReference type="InterPro" id="IPR053147">
    <property type="entry name" value="Hsp_HslJ-like"/>
</dbReference>
<gene>
    <name evidence="2" type="ORF">H4W31_005200</name>
</gene>
<dbReference type="RefSeq" id="WP_192769019.1">
    <property type="nucleotide sequence ID" value="NZ_JADBEB010000001.1"/>
</dbReference>
<evidence type="ECO:0000313" key="2">
    <source>
        <dbReference type="EMBL" id="MBE1489562.1"/>
    </source>
</evidence>